<dbReference type="EMBL" id="WSZM01000300">
    <property type="protein sequence ID" value="KAF4035783.1"/>
    <property type="molecule type" value="Genomic_DNA"/>
</dbReference>
<evidence type="ECO:0000313" key="2">
    <source>
        <dbReference type="EMBL" id="KAF4035783.1"/>
    </source>
</evidence>
<organism evidence="2 3">
    <name type="scientific">Phytophthora infestans</name>
    <name type="common">Potato late blight agent</name>
    <name type="synonym">Botrytis infestans</name>
    <dbReference type="NCBI Taxonomy" id="4787"/>
    <lineage>
        <taxon>Eukaryota</taxon>
        <taxon>Sar</taxon>
        <taxon>Stramenopiles</taxon>
        <taxon>Oomycota</taxon>
        <taxon>Peronosporomycetes</taxon>
        <taxon>Peronosporales</taxon>
        <taxon>Peronosporaceae</taxon>
        <taxon>Phytophthora</taxon>
    </lineage>
</organism>
<dbReference type="Proteomes" id="UP000602510">
    <property type="component" value="Unassembled WGS sequence"/>
</dbReference>
<proteinExistence type="predicted"/>
<accession>A0A833SLZ8</accession>
<evidence type="ECO:0000256" key="1">
    <source>
        <dbReference type="SAM" id="MobiDB-lite"/>
    </source>
</evidence>
<dbReference type="AlphaFoldDB" id="A0A833SLZ8"/>
<evidence type="ECO:0000313" key="3">
    <source>
        <dbReference type="Proteomes" id="UP000602510"/>
    </source>
</evidence>
<feature type="region of interest" description="Disordered" evidence="1">
    <location>
        <begin position="141"/>
        <end position="192"/>
    </location>
</feature>
<sequence length="192" mass="20428">MITNAKQPATGTKAAKQTLVVRQNHQQIPSATSGSGSTSVAATTEGMQSMADAFHALSSVIAGLQPAAASNDGDEQDRLQRTEQASGDASNERKPYEVTRRVEQKLAPVPLPKAPQNEMTAVATAIRNLTTMVARMQPDPVASVQRVRGHGQQRGVRRGVKRAHAPSSNGETRVAATQAMGTRVVVTARRRQ</sequence>
<protein>
    <submittedName>
        <fullName evidence="2">Uncharacterized protein</fullName>
    </submittedName>
</protein>
<name>A0A833SLZ8_PHYIN</name>
<reference evidence="2" key="1">
    <citation type="submission" date="2020-04" db="EMBL/GenBank/DDBJ databases">
        <title>Hybrid Assembly of Korean Phytophthora infestans isolates.</title>
        <authorList>
            <person name="Prokchorchik M."/>
            <person name="Lee Y."/>
            <person name="Seo J."/>
            <person name="Cho J.-H."/>
            <person name="Park Y.-E."/>
            <person name="Jang D.-C."/>
            <person name="Im J.-S."/>
            <person name="Choi J.-G."/>
            <person name="Park H.-J."/>
            <person name="Lee G.-B."/>
            <person name="Lee Y.-G."/>
            <person name="Hong S.-Y."/>
            <person name="Cho K."/>
            <person name="Sohn K.H."/>
        </authorList>
    </citation>
    <scope>NUCLEOTIDE SEQUENCE</scope>
    <source>
        <strain evidence="2">KR_1_A1</strain>
    </source>
</reference>
<feature type="compositionally biased region" description="Basic residues" evidence="1">
    <location>
        <begin position="147"/>
        <end position="164"/>
    </location>
</feature>
<feature type="region of interest" description="Disordered" evidence="1">
    <location>
        <begin position="67"/>
        <end position="98"/>
    </location>
</feature>
<keyword evidence="3" id="KW-1185">Reference proteome</keyword>
<gene>
    <name evidence="2" type="ORF">GN244_ATG12192</name>
</gene>
<comment type="caution">
    <text evidence="2">The sequence shown here is derived from an EMBL/GenBank/DDBJ whole genome shotgun (WGS) entry which is preliminary data.</text>
</comment>